<protein>
    <submittedName>
        <fullName evidence="1">Uncharacterized protein</fullName>
    </submittedName>
</protein>
<reference evidence="1 2" key="1">
    <citation type="submission" date="2024-01" db="EMBL/GenBank/DDBJ databases">
        <authorList>
            <consortium name="Genoscope - CEA"/>
            <person name="William W."/>
        </authorList>
    </citation>
    <scope>NUCLEOTIDE SEQUENCE [LARGE SCALE GENOMIC DNA]</scope>
    <source>
        <strain evidence="1 2">29B2s-10</strain>
    </source>
</reference>
<keyword evidence="2" id="KW-1185">Reference proteome</keyword>
<name>A0ABP0EH94_9ASCO</name>
<dbReference type="EMBL" id="OZ004259">
    <property type="protein sequence ID" value="CAK7916985.1"/>
    <property type="molecule type" value="Genomic_DNA"/>
</dbReference>
<accession>A0ABP0EH94</accession>
<organism evidence="1 2">
    <name type="scientific">[Candida] anglica</name>
    <dbReference type="NCBI Taxonomy" id="148631"/>
    <lineage>
        <taxon>Eukaryota</taxon>
        <taxon>Fungi</taxon>
        <taxon>Dikarya</taxon>
        <taxon>Ascomycota</taxon>
        <taxon>Saccharomycotina</taxon>
        <taxon>Pichiomycetes</taxon>
        <taxon>Debaryomycetaceae</taxon>
        <taxon>Kurtzmaniella</taxon>
    </lineage>
</organism>
<evidence type="ECO:0000313" key="1">
    <source>
        <dbReference type="EMBL" id="CAK7916985.1"/>
    </source>
</evidence>
<gene>
    <name evidence="1" type="ORF">CAAN4_G06436</name>
</gene>
<evidence type="ECO:0000313" key="2">
    <source>
        <dbReference type="Proteomes" id="UP001497600"/>
    </source>
</evidence>
<sequence>MIRPSHTSTRVCRRLLSTQIQDLSELVIQRAKELPIDPNNPIERLSSMKLVLRESNNLNRSVKHCLKLYQSLPTTMFEDIHENPYQATELVTDLARKYTYSSAVRELIFNDLIEMYRQGKYQSLQQTLQTINSWKRRLPSRVVQDPNFQQVLTGDISQCSQQQIFNVLVVLFAYSGSPLLSTSLLLAHSNVSGLELEVQSIHLVLHTLCSDTVVGNTYGCYSVLTLLKQFPDIHIPLTLNNRMLDYFLAQYSFPSFVNKLVQLINIQERLKEPIDDEETHKEFIQLCSTVVSRNLEFGNVARALAIWEMLPLDLIPLQTTQLLIDRLGKIDIKRANEILFTLDKETYKSPELQSFLLRYFGNQTNMKSYFQAQVRNIQAPVPRHALESMLQVFLLRGDNEASERILETIVVSKGGLSANGVNYIVKKFLSEHEPKRAMDVITKLNDSQLQKYAYVSMLEYTLKENSNNITSPMINRMAETIAKTFKGISKGDDALDMLSTTVIQQVIEIQGSRAAQKVYCIGRNNFIKDGKSDRNTKKPLPILALSKIEHLLLISDKERIPRCVQILKTAVTKNERGPDVGLVEWCVEEMISGGMTLPEVMDTIRLECPEGIKVFKQEYVNRM</sequence>
<dbReference type="Proteomes" id="UP001497600">
    <property type="component" value="Chromosome G"/>
</dbReference>
<proteinExistence type="predicted"/>